<accession>A0A7C5LTV4</accession>
<evidence type="ECO:0000313" key="1">
    <source>
        <dbReference type="EMBL" id="HHL42070.1"/>
    </source>
</evidence>
<organism evidence="1">
    <name type="scientific">Hellea balneolensis</name>
    <dbReference type="NCBI Taxonomy" id="287478"/>
    <lineage>
        <taxon>Bacteria</taxon>
        <taxon>Pseudomonadati</taxon>
        <taxon>Pseudomonadota</taxon>
        <taxon>Alphaproteobacteria</taxon>
        <taxon>Maricaulales</taxon>
        <taxon>Robiginitomaculaceae</taxon>
        <taxon>Hellea</taxon>
    </lineage>
</organism>
<gene>
    <name evidence="1" type="ORF">ENJ42_00500</name>
</gene>
<feature type="non-terminal residue" evidence="1">
    <location>
        <position position="34"/>
    </location>
</feature>
<dbReference type="Proteomes" id="UP000885830">
    <property type="component" value="Unassembled WGS sequence"/>
</dbReference>
<reference evidence="1" key="1">
    <citation type="journal article" date="2020" name="mSystems">
        <title>Genome- and Community-Level Interaction Insights into Carbon Utilization and Element Cycling Functions of Hydrothermarchaeota in Hydrothermal Sediment.</title>
        <authorList>
            <person name="Zhou Z."/>
            <person name="Liu Y."/>
            <person name="Xu W."/>
            <person name="Pan J."/>
            <person name="Luo Z.H."/>
            <person name="Li M."/>
        </authorList>
    </citation>
    <scope>NUCLEOTIDE SEQUENCE [LARGE SCALE GENOMIC DNA]</scope>
    <source>
        <strain evidence="1">HyVt-485</strain>
    </source>
</reference>
<protein>
    <submittedName>
        <fullName evidence="1">Sulfite exporter TauE/SafE family protein</fullName>
    </submittedName>
</protein>
<proteinExistence type="predicted"/>
<dbReference type="EMBL" id="DRMJ01000023">
    <property type="protein sequence ID" value="HHL42070.1"/>
    <property type="molecule type" value="Genomic_DNA"/>
</dbReference>
<dbReference type="AlphaFoldDB" id="A0A7C5LTV4"/>
<comment type="caution">
    <text evidence="1">The sequence shown here is derived from an EMBL/GenBank/DDBJ whole genome shotgun (WGS) entry which is preliminary data.</text>
</comment>
<sequence>MIVLFILIAALYASVGFGGGSSYSALLALFGVNY</sequence>
<name>A0A7C5LTV4_9PROT</name>